<name>A0A9W7XHP1_9FUNG</name>
<feature type="repeat" description="PPR" evidence="2">
    <location>
        <begin position="732"/>
        <end position="766"/>
    </location>
</feature>
<reference evidence="3" key="1">
    <citation type="submission" date="2022-07" db="EMBL/GenBank/DDBJ databases">
        <title>Phylogenomic reconstructions and comparative analyses of Kickxellomycotina fungi.</title>
        <authorList>
            <person name="Reynolds N.K."/>
            <person name="Stajich J.E."/>
            <person name="Barry K."/>
            <person name="Grigoriev I.V."/>
            <person name="Crous P."/>
            <person name="Smith M.E."/>
        </authorList>
    </citation>
    <scope>NUCLEOTIDE SEQUENCE</scope>
    <source>
        <strain evidence="3">NBRC 105413</strain>
    </source>
</reference>
<dbReference type="InterPro" id="IPR002885">
    <property type="entry name" value="PPR_rpt"/>
</dbReference>
<proteinExistence type="predicted"/>
<evidence type="ECO:0000256" key="2">
    <source>
        <dbReference type="PROSITE-ProRule" id="PRU00708"/>
    </source>
</evidence>
<gene>
    <name evidence="3" type="ORF">LPJ64_004768</name>
</gene>
<keyword evidence="1" id="KW-0677">Repeat</keyword>
<dbReference type="NCBIfam" id="TIGR00756">
    <property type="entry name" value="PPR"/>
    <property type="match status" value="2"/>
</dbReference>
<sequence>MVPVKARNVEKAWEIWSTQVRHTSISHREQLEQVCAMVKLLVEDANSTDAIGGPVSTNISTRRLIKQQLIARFRLVAILRDIFKSTADTIAAATTASSLENVSKQPVLTLYNVKNYRKLLFLLAKAQPFKSTQIGNSPTTIGKSAKELETYLDYVPVPRIAHLILLSATKESIPVTDELIKLALAAAILNKDVMAGRDSLLLFNPSLALLLDPQAPVDGKAYSSKDIAGVSEEIIDLLLRLIVVGKDPYETSEVALQDQQLQIDEQDSLSDMDSIAYSSNAEDNVQSTLDTVWNWRLETAERIYKAYVSAGISEVPSPDKSSMPSLQGTVVPSPPILVTMLGVFSNTGNVDQTIIVYDTLMATLAQSPCLNKDTAIGFWMRENMEKSPFFCDEAQREHKMNSSEWVRAFLFISKAKQDWLLARVLEDMYADGWVPAVALYERYLALLQEPSKELLESMIGLIRSIARFIEKPKIFVDNLVNALFRPKISLSEDLMKLRTEQALLISGLPLPPQQGTDSSVKQDMALVSDNTAHALIETLINNSEIDRARHLAEIWSTGRPGLINSSSLSKLILGLARDRRYAEALELFSDIQKMATHDVSVDMLGSVLQVYVHAGDFEEAVSVAKRIRAIIRENQRVSNTLDAVHSVYNCMIQAYCETDQVTEALRVLEEMRGNRVRANSKTYTILVQTMSRIRSYDGLRLVVALTNVDYRMTDEPDSSGSELTQYRPLPLKTDYYNALIEAYGRVAEPAKALQVWEIMRQRDVKANEVTASLLIDTCGWNERVHWDQDFLPAAKFAYRDIPEDHVYTGMPFIHMHYLASCLKQLLQSGHELSLANHRHLLEALIRGGFLEDAFDMVLGRLEGEKVRHSWAKKAQRLLSPNRESVLSRIVGLFKLERDEEESKDDNDARNRNTAAYFMDGFSIDIPLCQETVDTLFGMISAVRSQCKLGEDVDPMDMPFIQRVSHNLPQRLDLHEQRLKEFLKKERPDLLSHIA</sequence>
<dbReference type="Pfam" id="PF01535">
    <property type="entry name" value="PPR"/>
    <property type="match status" value="1"/>
</dbReference>
<protein>
    <recommendedName>
        <fullName evidence="5">Pentacotripeptide-repeat region of PRORP domain-containing protein</fullName>
    </recommendedName>
</protein>
<evidence type="ECO:0000256" key="1">
    <source>
        <dbReference type="ARBA" id="ARBA00022737"/>
    </source>
</evidence>
<dbReference type="Pfam" id="PF13041">
    <property type="entry name" value="PPR_2"/>
    <property type="match status" value="2"/>
</dbReference>
<accession>A0A9W7XHP1</accession>
<dbReference type="PROSITE" id="PS51375">
    <property type="entry name" value="PPR"/>
    <property type="match status" value="2"/>
</dbReference>
<dbReference type="EMBL" id="JANBOH010000253">
    <property type="protein sequence ID" value="KAJ1643461.1"/>
    <property type="molecule type" value="Genomic_DNA"/>
</dbReference>
<dbReference type="Proteomes" id="UP001145021">
    <property type="component" value="Unassembled WGS sequence"/>
</dbReference>
<dbReference type="Gene3D" id="1.25.40.10">
    <property type="entry name" value="Tetratricopeptide repeat domain"/>
    <property type="match status" value="3"/>
</dbReference>
<comment type="caution">
    <text evidence="3">The sequence shown here is derived from an EMBL/GenBank/DDBJ whole genome shotgun (WGS) entry which is preliminary data.</text>
</comment>
<evidence type="ECO:0008006" key="5">
    <source>
        <dbReference type="Google" id="ProtNLM"/>
    </source>
</evidence>
<feature type="repeat" description="PPR" evidence="2">
    <location>
        <begin position="644"/>
        <end position="678"/>
    </location>
</feature>
<dbReference type="InterPro" id="IPR011990">
    <property type="entry name" value="TPR-like_helical_dom_sf"/>
</dbReference>
<dbReference type="AlphaFoldDB" id="A0A9W7XHP1"/>
<dbReference type="PANTHER" id="PTHR47941">
    <property type="entry name" value="PENTATRICOPEPTIDE REPEAT-CONTAINING PROTEIN 3, MITOCHONDRIAL"/>
    <property type="match status" value="1"/>
</dbReference>
<evidence type="ECO:0000313" key="3">
    <source>
        <dbReference type="EMBL" id="KAJ1643461.1"/>
    </source>
</evidence>
<keyword evidence="4" id="KW-1185">Reference proteome</keyword>
<evidence type="ECO:0000313" key="4">
    <source>
        <dbReference type="Proteomes" id="UP001145021"/>
    </source>
</evidence>
<organism evidence="3 4">
    <name type="scientific">Coemansia asiatica</name>
    <dbReference type="NCBI Taxonomy" id="1052880"/>
    <lineage>
        <taxon>Eukaryota</taxon>
        <taxon>Fungi</taxon>
        <taxon>Fungi incertae sedis</taxon>
        <taxon>Zoopagomycota</taxon>
        <taxon>Kickxellomycotina</taxon>
        <taxon>Kickxellomycetes</taxon>
        <taxon>Kickxellales</taxon>
        <taxon>Kickxellaceae</taxon>
        <taxon>Coemansia</taxon>
    </lineage>
</organism>